<protein>
    <submittedName>
        <fullName evidence="2">NAD(P)H-dependent FMN reductase</fullName>
    </submittedName>
</protein>
<dbReference type="InterPro" id="IPR005025">
    <property type="entry name" value="FMN_Rdtase-like_dom"/>
</dbReference>
<sequence>MLKLQTIVASTRPGRAGLSIGTWFNGVAAAHKDFQAELVDLKAVNLPMFDEPNHPRMRQYVHQHTKDWSATIDAADAFVFVLPEYNHGFPASIKNAIDYLSHEWADKPLGFVSYGGVSGGTRAVQLLKPVAGAVGLVVAGEVNIPFFSQYRQDDLFVPPASFVDSANLMLNRIAKVGATLKAGRKELAAA</sequence>
<dbReference type="PANTHER" id="PTHR30543:SF21">
    <property type="entry name" value="NAD(P)H-DEPENDENT FMN REDUCTASE LOT6"/>
    <property type="match status" value="1"/>
</dbReference>
<dbReference type="Gene3D" id="3.40.50.360">
    <property type="match status" value="1"/>
</dbReference>
<dbReference type="InterPro" id="IPR029039">
    <property type="entry name" value="Flavoprotein-like_sf"/>
</dbReference>
<evidence type="ECO:0000313" key="3">
    <source>
        <dbReference type="Proteomes" id="UP001549321"/>
    </source>
</evidence>
<dbReference type="InterPro" id="IPR050712">
    <property type="entry name" value="NAD(P)H-dep_reductase"/>
</dbReference>
<comment type="caution">
    <text evidence="2">The sequence shown here is derived from an EMBL/GenBank/DDBJ whole genome shotgun (WGS) entry which is preliminary data.</text>
</comment>
<feature type="domain" description="NADPH-dependent FMN reductase-like" evidence="1">
    <location>
        <begin position="3"/>
        <end position="144"/>
    </location>
</feature>
<name>A0ABV2QT81_9HYPH</name>
<dbReference type="Proteomes" id="UP001549321">
    <property type="component" value="Unassembled WGS sequence"/>
</dbReference>
<dbReference type="SUPFAM" id="SSF52218">
    <property type="entry name" value="Flavoproteins"/>
    <property type="match status" value="1"/>
</dbReference>
<proteinExistence type="predicted"/>
<evidence type="ECO:0000313" key="2">
    <source>
        <dbReference type="EMBL" id="MET4632093.1"/>
    </source>
</evidence>
<reference evidence="2 3" key="1">
    <citation type="submission" date="2024-06" db="EMBL/GenBank/DDBJ databases">
        <title>Sorghum-associated microbial communities from plants grown in Nebraska, USA.</title>
        <authorList>
            <person name="Schachtman D."/>
        </authorList>
    </citation>
    <scope>NUCLEOTIDE SEQUENCE [LARGE SCALE GENOMIC DNA]</scope>
    <source>
        <strain evidence="2 3">3207</strain>
    </source>
</reference>
<gene>
    <name evidence="2" type="ORF">ABIE08_000006</name>
</gene>
<keyword evidence="3" id="KW-1185">Reference proteome</keyword>
<dbReference type="EMBL" id="JBEPSM010000001">
    <property type="protein sequence ID" value="MET4632093.1"/>
    <property type="molecule type" value="Genomic_DNA"/>
</dbReference>
<accession>A0ABV2QT81</accession>
<evidence type="ECO:0000259" key="1">
    <source>
        <dbReference type="Pfam" id="PF03358"/>
    </source>
</evidence>
<dbReference type="RefSeq" id="WP_354547806.1">
    <property type="nucleotide sequence ID" value="NZ_JBEPSM010000001.1"/>
</dbReference>
<dbReference type="PANTHER" id="PTHR30543">
    <property type="entry name" value="CHROMATE REDUCTASE"/>
    <property type="match status" value="1"/>
</dbReference>
<organism evidence="2 3">
    <name type="scientific">Kaistia defluvii</name>
    <dbReference type="NCBI Taxonomy" id="410841"/>
    <lineage>
        <taxon>Bacteria</taxon>
        <taxon>Pseudomonadati</taxon>
        <taxon>Pseudomonadota</taxon>
        <taxon>Alphaproteobacteria</taxon>
        <taxon>Hyphomicrobiales</taxon>
        <taxon>Kaistiaceae</taxon>
        <taxon>Kaistia</taxon>
    </lineage>
</organism>
<dbReference type="Pfam" id="PF03358">
    <property type="entry name" value="FMN_red"/>
    <property type="match status" value="1"/>
</dbReference>